<evidence type="ECO:0000259" key="4">
    <source>
        <dbReference type="Pfam" id="PF13193"/>
    </source>
</evidence>
<dbReference type="eggNOG" id="KOG1176">
    <property type="taxonomic scope" value="Eukaryota"/>
</dbReference>
<dbReference type="PANTHER" id="PTHR43201">
    <property type="entry name" value="ACYL-COA SYNTHETASE"/>
    <property type="match status" value="1"/>
</dbReference>
<dbReference type="OMA" id="DIMATEW"/>
<feature type="region of interest" description="Disordered" evidence="2">
    <location>
        <begin position="72"/>
        <end position="94"/>
    </location>
</feature>
<dbReference type="InterPro" id="IPR042099">
    <property type="entry name" value="ANL_N_sf"/>
</dbReference>
<accession>C1MHZ6</accession>
<comment type="similarity">
    <text evidence="1">Belongs to the ATP-dependent AMP-binding enzyme family.</text>
</comment>
<dbReference type="RefSeq" id="XP_003055041.1">
    <property type="nucleotide sequence ID" value="XM_003054995.1"/>
</dbReference>
<evidence type="ECO:0000259" key="3">
    <source>
        <dbReference type="Pfam" id="PF00501"/>
    </source>
</evidence>
<feature type="domain" description="AMP-binding enzyme C-terminal" evidence="4">
    <location>
        <begin position="401"/>
        <end position="499"/>
    </location>
</feature>
<proteinExistence type="inferred from homology"/>
<dbReference type="InterPro" id="IPR025110">
    <property type="entry name" value="AMP-bd_C"/>
</dbReference>
<gene>
    <name evidence="5" type="ORF">MICPUCDRAFT_24314</name>
</gene>
<name>C1MHZ6_MICPC</name>
<dbReference type="KEGG" id="mpp:MICPUCDRAFT_24314"/>
<evidence type="ECO:0000256" key="2">
    <source>
        <dbReference type="SAM" id="MobiDB-lite"/>
    </source>
</evidence>
<feature type="domain" description="AMP-dependent synthetase/ligase" evidence="3">
    <location>
        <begin position="1"/>
        <end position="349"/>
    </location>
</feature>
<dbReference type="InterPro" id="IPR000873">
    <property type="entry name" value="AMP-dep_synth/lig_dom"/>
</dbReference>
<dbReference type="Gene3D" id="3.30.300.30">
    <property type="match status" value="1"/>
</dbReference>
<dbReference type="PANTHER" id="PTHR43201:SF8">
    <property type="entry name" value="ACYL-COA SYNTHETASE FAMILY MEMBER 3"/>
    <property type="match status" value="1"/>
</dbReference>
<dbReference type="InterPro" id="IPR020845">
    <property type="entry name" value="AMP-binding_CS"/>
</dbReference>
<organism evidence="6">
    <name type="scientific">Micromonas pusilla (strain CCMP1545)</name>
    <name type="common">Picoplanktonic green alga</name>
    <dbReference type="NCBI Taxonomy" id="564608"/>
    <lineage>
        <taxon>Eukaryota</taxon>
        <taxon>Viridiplantae</taxon>
        <taxon>Chlorophyta</taxon>
        <taxon>Mamiellophyceae</taxon>
        <taxon>Mamiellales</taxon>
        <taxon>Mamiellaceae</taxon>
        <taxon>Micromonas</taxon>
    </lineage>
</organism>
<sequence length="517" mass="55499">MHATWMNGAIAVPLATSHAAEETTHVLRDAGVRVVAHAPGGAASSDDVDDASARLYANAGVAAAVVVPPFDDRDRDDARHARRDDRDAGSSVWIDNAPSDPALIIYTSGTTGKPKARPISRRFPYDRGATHTHASLAAQCDSLAAAWEWRDDDLIYHALPLHHIHGIVNAWMCAHYVGARVEFGGDGAGFSPRRFWSRTRDASEPRITVFMGVPTMYVMLLRTLTALDRTPGARETATEAVKALRLTVSGSAACPVPTQTAWRETTGGDVLLERYGMTEIGMALSNPLRGTRTPGAVGTPLPGVEVKIVEEERAGEDEEERRGVYGGGEYARGPGELLVRGPGVFDGYWNDPEKTRDSFDDEGYFRTGDTAAVTREGAYVILGRTSVDVFNTGGHKVSALEIEAKLLEHPEVREVAVVGLPDDAYGEIAAAIVVLRDGDGDGGDGGGGGGGENVDVARVVDVGERERDLRAFCAKDLASHKVPRTFVFAEKIPRNAMGKVNKKTLRKTMFPTVDFSA</sequence>
<evidence type="ECO:0000256" key="1">
    <source>
        <dbReference type="ARBA" id="ARBA00006432"/>
    </source>
</evidence>
<keyword evidence="6" id="KW-1185">Reference proteome</keyword>
<reference evidence="5 6" key="1">
    <citation type="journal article" date="2009" name="Science">
        <title>Green evolution and dynamic adaptations revealed by genomes of the marine picoeukaryotes Micromonas.</title>
        <authorList>
            <person name="Worden A.Z."/>
            <person name="Lee J.H."/>
            <person name="Mock T."/>
            <person name="Rouze P."/>
            <person name="Simmons M.P."/>
            <person name="Aerts A.L."/>
            <person name="Allen A.E."/>
            <person name="Cuvelier M.L."/>
            <person name="Derelle E."/>
            <person name="Everett M.V."/>
            <person name="Foulon E."/>
            <person name="Grimwood J."/>
            <person name="Gundlach H."/>
            <person name="Henrissat B."/>
            <person name="Napoli C."/>
            <person name="McDonald S.M."/>
            <person name="Parker M.S."/>
            <person name="Rombauts S."/>
            <person name="Salamov A."/>
            <person name="Von Dassow P."/>
            <person name="Badger J.H."/>
            <person name="Coutinho P.M."/>
            <person name="Demir E."/>
            <person name="Dubchak I."/>
            <person name="Gentemann C."/>
            <person name="Eikrem W."/>
            <person name="Gready J.E."/>
            <person name="John U."/>
            <person name="Lanier W."/>
            <person name="Lindquist E.A."/>
            <person name="Lucas S."/>
            <person name="Mayer K.F."/>
            <person name="Moreau H."/>
            <person name="Not F."/>
            <person name="Otillar R."/>
            <person name="Panaud O."/>
            <person name="Pangilinan J."/>
            <person name="Paulsen I."/>
            <person name="Piegu B."/>
            <person name="Poliakov A."/>
            <person name="Robbens S."/>
            <person name="Schmutz J."/>
            <person name="Toulza E."/>
            <person name="Wyss T."/>
            <person name="Zelensky A."/>
            <person name="Zhou K."/>
            <person name="Armbrust E.V."/>
            <person name="Bhattacharya D."/>
            <person name="Goodenough U.W."/>
            <person name="Van de Peer Y."/>
            <person name="Grigoriev I.V."/>
        </authorList>
    </citation>
    <scope>NUCLEOTIDE SEQUENCE [LARGE SCALE GENOMIC DNA]</scope>
    <source>
        <strain evidence="5 6">CCMP1545</strain>
    </source>
</reference>
<dbReference type="InterPro" id="IPR045851">
    <property type="entry name" value="AMP-bd_C_sf"/>
</dbReference>
<protein>
    <submittedName>
        <fullName evidence="5">Predicted protein</fullName>
    </submittedName>
</protein>
<dbReference type="Gene3D" id="3.40.50.12780">
    <property type="entry name" value="N-terminal domain of ligase-like"/>
    <property type="match status" value="1"/>
</dbReference>
<dbReference type="GeneID" id="9681146"/>
<dbReference type="GO" id="GO:0031956">
    <property type="term" value="F:medium-chain fatty acid-CoA ligase activity"/>
    <property type="evidence" value="ECO:0007669"/>
    <property type="project" value="TreeGrafter"/>
</dbReference>
<dbReference type="Proteomes" id="UP000001876">
    <property type="component" value="Unassembled WGS sequence"/>
</dbReference>
<dbReference type="SUPFAM" id="SSF56801">
    <property type="entry name" value="Acetyl-CoA synthetase-like"/>
    <property type="match status" value="1"/>
</dbReference>
<dbReference type="EMBL" id="GG663735">
    <property type="protein sequence ID" value="EEH60293.1"/>
    <property type="molecule type" value="Genomic_DNA"/>
</dbReference>
<dbReference type="PROSITE" id="PS00455">
    <property type="entry name" value="AMP_BINDING"/>
    <property type="match status" value="1"/>
</dbReference>
<dbReference type="AlphaFoldDB" id="C1MHZ6"/>
<dbReference type="STRING" id="564608.C1MHZ6"/>
<evidence type="ECO:0000313" key="6">
    <source>
        <dbReference type="Proteomes" id="UP000001876"/>
    </source>
</evidence>
<dbReference type="GO" id="GO:0006631">
    <property type="term" value="P:fatty acid metabolic process"/>
    <property type="evidence" value="ECO:0007669"/>
    <property type="project" value="TreeGrafter"/>
</dbReference>
<feature type="compositionally biased region" description="Basic and acidic residues" evidence="2">
    <location>
        <begin position="72"/>
        <end position="88"/>
    </location>
</feature>
<evidence type="ECO:0000313" key="5">
    <source>
        <dbReference type="EMBL" id="EEH60293.1"/>
    </source>
</evidence>
<dbReference type="Pfam" id="PF00501">
    <property type="entry name" value="AMP-binding"/>
    <property type="match status" value="1"/>
</dbReference>
<dbReference type="Pfam" id="PF13193">
    <property type="entry name" value="AMP-binding_C"/>
    <property type="match status" value="1"/>
</dbReference>
<dbReference type="OrthoDB" id="2962993at2759"/>